<evidence type="ECO:0000256" key="1">
    <source>
        <dbReference type="ARBA" id="ARBA00004141"/>
    </source>
</evidence>
<comment type="subcellular location">
    <subcellularLocation>
        <location evidence="1">Membrane</location>
        <topology evidence="1">Multi-pass membrane protein</topology>
    </subcellularLocation>
</comment>
<keyword evidence="5 12" id="KW-1133">Transmembrane helix</keyword>
<keyword evidence="14" id="KW-1185">Reference proteome</keyword>
<evidence type="ECO:0000313" key="13">
    <source>
        <dbReference type="EMBL" id="CAH3029069.1"/>
    </source>
</evidence>
<evidence type="ECO:0000256" key="7">
    <source>
        <dbReference type="ARBA" id="ARBA00023065"/>
    </source>
</evidence>
<evidence type="ECO:0000256" key="2">
    <source>
        <dbReference type="ARBA" id="ARBA00022448"/>
    </source>
</evidence>
<evidence type="ECO:0000256" key="4">
    <source>
        <dbReference type="ARBA" id="ARBA00022692"/>
    </source>
</evidence>
<comment type="similarity">
    <text evidence="11">Belongs to the amiloride-sensitive sodium channel (TC 1.A.6) family.</text>
</comment>
<dbReference type="PANTHER" id="PTHR11690">
    <property type="entry name" value="AMILORIDE-SENSITIVE SODIUM CHANNEL-RELATED"/>
    <property type="match status" value="1"/>
</dbReference>
<organism evidence="13 14">
    <name type="scientific">Porites evermanni</name>
    <dbReference type="NCBI Taxonomy" id="104178"/>
    <lineage>
        <taxon>Eukaryota</taxon>
        <taxon>Metazoa</taxon>
        <taxon>Cnidaria</taxon>
        <taxon>Anthozoa</taxon>
        <taxon>Hexacorallia</taxon>
        <taxon>Scleractinia</taxon>
        <taxon>Fungiina</taxon>
        <taxon>Poritidae</taxon>
        <taxon>Porites</taxon>
    </lineage>
</organism>
<evidence type="ECO:0000256" key="3">
    <source>
        <dbReference type="ARBA" id="ARBA00022461"/>
    </source>
</evidence>
<evidence type="ECO:0000256" key="9">
    <source>
        <dbReference type="ARBA" id="ARBA00023201"/>
    </source>
</evidence>
<feature type="transmembrane region" description="Helical" evidence="12">
    <location>
        <begin position="47"/>
        <end position="65"/>
    </location>
</feature>
<comment type="caution">
    <text evidence="13">The sequence shown here is derived from an EMBL/GenBank/DDBJ whole genome shotgun (WGS) entry which is preliminary data.</text>
</comment>
<evidence type="ECO:0000256" key="11">
    <source>
        <dbReference type="RuleBase" id="RU000679"/>
    </source>
</evidence>
<accession>A0ABN8MM40</accession>
<evidence type="ECO:0000256" key="6">
    <source>
        <dbReference type="ARBA" id="ARBA00023053"/>
    </source>
</evidence>
<keyword evidence="10 11" id="KW-0407">Ion channel</keyword>
<dbReference type="Gene3D" id="1.10.287.770">
    <property type="entry name" value="YojJ-like"/>
    <property type="match status" value="1"/>
</dbReference>
<evidence type="ECO:0000256" key="10">
    <source>
        <dbReference type="ARBA" id="ARBA00023303"/>
    </source>
</evidence>
<dbReference type="InterPro" id="IPR001873">
    <property type="entry name" value="ENaC"/>
</dbReference>
<evidence type="ECO:0000256" key="12">
    <source>
        <dbReference type="SAM" id="Phobius"/>
    </source>
</evidence>
<keyword evidence="3 11" id="KW-0894">Sodium channel</keyword>
<dbReference type="Pfam" id="PF00858">
    <property type="entry name" value="ASC"/>
    <property type="match status" value="2"/>
</dbReference>
<keyword evidence="7 11" id="KW-0406">Ion transport</keyword>
<keyword evidence="8 12" id="KW-0472">Membrane</keyword>
<keyword evidence="9 11" id="KW-0739">Sodium transport</keyword>
<proteinExistence type="inferred from homology"/>
<keyword evidence="4 11" id="KW-0812">Transmembrane</keyword>
<dbReference type="EMBL" id="CALNXI010000550">
    <property type="protein sequence ID" value="CAH3029069.1"/>
    <property type="molecule type" value="Genomic_DNA"/>
</dbReference>
<dbReference type="Gene3D" id="2.60.470.10">
    <property type="entry name" value="Acid-sensing ion channels like domains"/>
    <property type="match status" value="1"/>
</dbReference>
<evidence type="ECO:0000256" key="5">
    <source>
        <dbReference type="ARBA" id="ARBA00022989"/>
    </source>
</evidence>
<name>A0ABN8MM40_9CNID</name>
<sequence length="571" mass="65299">MLQNKERSSSESLPSQFKAKILECFGYTTAHGYGRVAGANESLSRRWFWLLVCAAAYGLFAYQLHDIILQYRARPLKTRAWIAHQQKLPFPQVTVCNLNKIRISRMPPEILEEFPQILSKNVNNSVVNKSLMGDHDLPHGDILKEKIEKRLAEYPESVLQEAGHQLDDMLLKCQYDSSMECMDDFRDLWTQLWHPKYGNCFSFNRGRTGNGKALQLLTSSIPGHDNGLQLEINAEQYEYISELTDEAGIRVFIGTQNVMPFPYELGISVAPGYSTGVMLRKIVIGKLDPFNNDSCEPRSELERDNIFQRYDMSYSDLVCVAVKSMVFKQFGFRIIGIIFQETDQLVEDNIPSIQWYIATNIQSQPRFQAPFPICIILHINCSSSLNNCRGLDGVLLIIVKCMFFQVLQIYKMYIINYSLIGSFQIVIGKLDPFNNDSCEPRSELERDNIFQRYDMSYSDLQLPGARFEFSKQNEVRDSGLKISAGCRTLNFLKLKVYYGQLNFEVLDEEYAYTFARFLSDIGGIMGMWIGISALTCVEVLELMMSLCYTVLRKSKGKNVAVLHVQPNDSPA</sequence>
<protein>
    <submittedName>
        <fullName evidence="13">Uncharacterized protein</fullName>
    </submittedName>
</protein>
<keyword evidence="2 11" id="KW-0813">Transport</keyword>
<dbReference type="PANTHER" id="PTHR11690:SF248">
    <property type="entry name" value="PICKPOCKET 17, ISOFORM A"/>
    <property type="match status" value="1"/>
</dbReference>
<evidence type="ECO:0000256" key="8">
    <source>
        <dbReference type="ARBA" id="ARBA00023136"/>
    </source>
</evidence>
<dbReference type="Proteomes" id="UP001159427">
    <property type="component" value="Unassembled WGS sequence"/>
</dbReference>
<evidence type="ECO:0000313" key="14">
    <source>
        <dbReference type="Proteomes" id="UP001159427"/>
    </source>
</evidence>
<keyword evidence="6" id="KW-0915">Sodium</keyword>
<reference evidence="13 14" key="1">
    <citation type="submission" date="2022-05" db="EMBL/GenBank/DDBJ databases">
        <authorList>
            <consortium name="Genoscope - CEA"/>
            <person name="William W."/>
        </authorList>
    </citation>
    <scope>NUCLEOTIDE SEQUENCE [LARGE SCALE GENOMIC DNA]</scope>
</reference>
<gene>
    <name evidence="13" type="ORF">PEVE_00035497</name>
</gene>
<dbReference type="PRINTS" id="PR01078">
    <property type="entry name" value="AMINACHANNEL"/>
</dbReference>